<reference evidence="3" key="1">
    <citation type="submission" date="2018-05" db="EMBL/GenBank/DDBJ databases">
        <authorList>
            <person name="Lanie J.A."/>
            <person name="Ng W.-L."/>
            <person name="Kazmierczak K.M."/>
            <person name="Andrzejewski T.M."/>
            <person name="Davidsen T.M."/>
            <person name="Wayne K.J."/>
            <person name="Tettelin H."/>
            <person name="Glass J.I."/>
            <person name="Rusch D."/>
            <person name="Podicherti R."/>
            <person name="Tsui H.-C.T."/>
            <person name="Winkler M.E."/>
        </authorList>
    </citation>
    <scope>NUCLEOTIDE SEQUENCE</scope>
</reference>
<protein>
    <recommendedName>
        <fullName evidence="2">Chitin-binding type-3 domain-containing protein</fullName>
    </recommendedName>
</protein>
<organism evidence="3">
    <name type="scientific">marine metagenome</name>
    <dbReference type="NCBI Taxonomy" id="408172"/>
    <lineage>
        <taxon>unclassified sequences</taxon>
        <taxon>metagenomes</taxon>
        <taxon>ecological metagenomes</taxon>
    </lineage>
</organism>
<dbReference type="EMBL" id="UINC01002497">
    <property type="protein sequence ID" value="SUZ97311.1"/>
    <property type="molecule type" value="Genomic_DNA"/>
</dbReference>
<dbReference type="GO" id="GO:0004553">
    <property type="term" value="F:hydrolase activity, hydrolyzing O-glycosyl compounds"/>
    <property type="evidence" value="ECO:0007669"/>
    <property type="project" value="InterPro"/>
</dbReference>
<dbReference type="SUPFAM" id="SSF51055">
    <property type="entry name" value="Carbohydrate binding domain"/>
    <property type="match status" value="2"/>
</dbReference>
<dbReference type="InterPro" id="IPR036573">
    <property type="entry name" value="CBM_sf_5/12"/>
</dbReference>
<feature type="domain" description="Chitin-binding type-3" evidence="2">
    <location>
        <begin position="377"/>
        <end position="423"/>
    </location>
</feature>
<dbReference type="Gene3D" id="2.10.10.20">
    <property type="entry name" value="Carbohydrate-binding module superfamily 5/12"/>
    <property type="match status" value="6"/>
</dbReference>
<evidence type="ECO:0000256" key="1">
    <source>
        <dbReference type="ARBA" id="ARBA00022801"/>
    </source>
</evidence>
<feature type="domain" description="Chitin-binding type-3" evidence="2">
    <location>
        <begin position="427"/>
        <end position="469"/>
    </location>
</feature>
<proteinExistence type="predicted"/>
<dbReference type="GO" id="GO:0030246">
    <property type="term" value="F:carbohydrate binding"/>
    <property type="evidence" value="ECO:0007669"/>
    <property type="project" value="InterPro"/>
</dbReference>
<evidence type="ECO:0000313" key="3">
    <source>
        <dbReference type="EMBL" id="SUZ97311.1"/>
    </source>
</evidence>
<dbReference type="Pfam" id="PF02839">
    <property type="entry name" value="CBM_5_12"/>
    <property type="match status" value="2"/>
</dbReference>
<dbReference type="SMART" id="SM00495">
    <property type="entry name" value="ChtBD3"/>
    <property type="match status" value="4"/>
</dbReference>
<dbReference type="InterPro" id="IPR003610">
    <property type="entry name" value="CBM5/12"/>
</dbReference>
<dbReference type="Gene3D" id="2.40.30.20">
    <property type="match status" value="1"/>
</dbReference>
<gene>
    <name evidence="3" type="ORF">METZ01_LOCUS50165</name>
</gene>
<feature type="domain" description="Chitin-binding type-3" evidence="2">
    <location>
        <begin position="66"/>
        <end position="107"/>
    </location>
</feature>
<name>A0A381S1T1_9ZZZZ</name>
<dbReference type="GO" id="GO:0005975">
    <property type="term" value="P:carbohydrate metabolic process"/>
    <property type="evidence" value="ECO:0007669"/>
    <property type="project" value="InterPro"/>
</dbReference>
<accession>A0A381S1T1</accession>
<feature type="non-terminal residue" evidence="3">
    <location>
        <position position="1604"/>
    </location>
</feature>
<keyword evidence="1" id="KW-0378">Hydrolase</keyword>
<feature type="domain" description="Chitin-binding type-3" evidence="2">
    <location>
        <begin position="476"/>
        <end position="529"/>
    </location>
</feature>
<evidence type="ECO:0000259" key="2">
    <source>
        <dbReference type="SMART" id="SM00495"/>
    </source>
</evidence>
<dbReference type="InterPro" id="IPR023366">
    <property type="entry name" value="ATP_synth_asu-like_sf"/>
</dbReference>
<dbReference type="Gene3D" id="2.10.10.90">
    <property type="match status" value="1"/>
</dbReference>
<dbReference type="GO" id="GO:0005576">
    <property type="term" value="C:extracellular region"/>
    <property type="evidence" value="ECO:0007669"/>
    <property type="project" value="InterPro"/>
</dbReference>
<sequence>MAEFKLGRIRFVWKGAWVASTLYYRDDIIRYGGRTYICVSGHTSATLFTTDESTKWQKFSDGAEWQADWISSTVYKVNDIVKYGGYIYICNTGHTSEGPSGKLETDQAKWDLFAEGFDWKDSWIVNTQYKTNDIVKYGGTLYLCTAPHTSATTFATDVDGLEQDSDKWDIFAQGVDWKTDWVYNTRYKKNDEVKYGGVLYICNEGHISGTIAQGIEADQTKWDYLHKGVEYKSVHAGTTRYKLNDVVKYGGGLWICNRYHTSTTNLASDVTATGSIASVGTISGADVARTAGTYNDVIGSTSGSGDVANTRFNIVIDGAGAATSVIVVHTGSGHVATDVISIPNTQIGGSGATLTFNVATIENTTQWSEFVAGLEFEDSWSSATNYQPGDFVTYGGYSYISKSNNNNVVPFGNAGDWDLFTTGFNLQGDYNNATAYKVGDVIRLGGYTYLAKANTTGNRPPNATYWDRLNQGIEWKDAWTNATLYDAGDAVRGIGNVNSYICILGHTSDQVSAQNRPDQDVAGTYWKLLSGGVESGNLTTVGDLVYYGGSGPVRLPIGTAGQVLKVNAAGDAPEWSYFGQVEGVYYVSPTGSDGVAPIDGVTLDKPWKSVRYALNEIRKGPRNPDAATLLKRNKAFIAEEAGVQYVAWKIANNSAPFSTGYTHDAAKCSRDMGIIIDGFLYDIGHGDNRRTRENALSFFSPEGASYIAGQTSQTVDVINYMVSIIDTTIRNLAPTINYQTLNGIAGGSQVIQKIDATKDAEEGVYARIQVLAAMITDAITAGSISTIPVEVFAYNTLFVKTGIYKETLPMIVPEGTAVIGDELRSTEINALGSADSVTTLEHTTLTLNGLLHIKSIIDEICVNGAITKTPAGAHLTMDTFSAADGSRTAGTYTGVTGTTSGTGTVGTFDIVVDGSGAVTSVTVVTAGHGHIVNNTITITDANLGSGGAANFTMDVATIGAGNTKTQDTALPAGTAAAGTRAQGLLQDIHDKINVEVFGVGSEPKLTGKSGRDATQGYVDARLRILENLDFIAEEVVEYLKTAHTKTYDFTKDAKCKSDMKEYLYAIMYDLEQFGNYKSWLYGRWASNAVKGSKHEDMYYCQNASGVRNQTLKGLKGTYYRASVTTTVPHGRENSDVIELRDIGVNCSIATKTYPLAPKDFTPSAATFDPATGVMELTIGTHSLTTDHFIKIAPLGLTFTCAHDSHGSNHSYPRSGGADTVYNKSVAITAVSATTITVNVGTSSNTTAHTFVSATTNCITHDVSGFTVLASGLTGTAFEVDLGTSTIAQTYVSGGTVVKADGTRLAITGFSYVTGTGIATITTATHSLSASNVVNLYGIVTSCIYGTKVYPQMAVSGTYPITRKVSDTEFNFFLPDSAIDHTYDSGGTVKTVTVTDVGSATNITSFNYANTSGYTTVTSTAHGLQIGDYVKIRSVKVSCTQGSKVYPDPHTSSSIFVVYDVIDANNFAFGMDKSTFVHTYVSGGIVQKVTYTTADSRNVGGFKYEPKGLVNEYGTKRPNSGAFISLDGGWGPNDKEAFIHLKSPYIQNVTNIGEKCIGLKIDGDLHAGGLDSFVANDFTQICDDGIQIWCTNLGRVELVSVFTYY</sequence>